<evidence type="ECO:0000256" key="2">
    <source>
        <dbReference type="SAM" id="MobiDB-lite"/>
    </source>
</evidence>
<evidence type="ECO:0000313" key="4">
    <source>
        <dbReference type="EMBL" id="GGD24887.1"/>
    </source>
</evidence>
<sequence length="59" mass="6152">MADHETKGTIKEVGGSIKETAGKAVGNERVEAEGAADRVEGKTEKNLGKVENAAKDAVR</sequence>
<comment type="similarity">
    <text evidence="1">Belongs to the UPF0337 (CsbD) family.</text>
</comment>
<gene>
    <name evidence="4" type="ORF">GCM10011335_29810</name>
</gene>
<dbReference type="InterPro" id="IPR008462">
    <property type="entry name" value="CsbD"/>
</dbReference>
<feature type="compositionally biased region" description="Basic and acidic residues" evidence="2">
    <location>
        <begin position="1"/>
        <end position="10"/>
    </location>
</feature>
<dbReference type="EMBL" id="BMJJ01000007">
    <property type="protein sequence ID" value="GGD24887.1"/>
    <property type="molecule type" value="Genomic_DNA"/>
</dbReference>
<dbReference type="SUPFAM" id="SSF69047">
    <property type="entry name" value="Hypothetical protein YjbJ"/>
    <property type="match status" value="1"/>
</dbReference>
<dbReference type="Proteomes" id="UP000613160">
    <property type="component" value="Unassembled WGS sequence"/>
</dbReference>
<dbReference type="Pfam" id="PF05532">
    <property type="entry name" value="CsbD"/>
    <property type="match status" value="1"/>
</dbReference>
<reference evidence="4" key="1">
    <citation type="journal article" date="2014" name="Int. J. Syst. Evol. Microbiol.">
        <title>Complete genome sequence of Corynebacterium casei LMG S-19264T (=DSM 44701T), isolated from a smear-ripened cheese.</title>
        <authorList>
            <consortium name="US DOE Joint Genome Institute (JGI-PGF)"/>
            <person name="Walter F."/>
            <person name="Albersmeier A."/>
            <person name="Kalinowski J."/>
            <person name="Ruckert C."/>
        </authorList>
    </citation>
    <scope>NUCLEOTIDE SEQUENCE</scope>
    <source>
        <strain evidence="4">CGMCC 1.15493</strain>
    </source>
</reference>
<organism evidence="4 5">
    <name type="scientific">Aureimonas glaciei</name>
    <dbReference type="NCBI Taxonomy" id="1776957"/>
    <lineage>
        <taxon>Bacteria</taxon>
        <taxon>Pseudomonadati</taxon>
        <taxon>Pseudomonadota</taxon>
        <taxon>Alphaproteobacteria</taxon>
        <taxon>Hyphomicrobiales</taxon>
        <taxon>Aurantimonadaceae</taxon>
        <taxon>Aureimonas</taxon>
    </lineage>
</organism>
<reference evidence="4" key="2">
    <citation type="submission" date="2020-09" db="EMBL/GenBank/DDBJ databases">
        <authorList>
            <person name="Sun Q."/>
            <person name="Zhou Y."/>
        </authorList>
    </citation>
    <scope>NUCLEOTIDE SEQUENCE</scope>
    <source>
        <strain evidence="4">CGMCC 1.15493</strain>
    </source>
</reference>
<evidence type="ECO:0000259" key="3">
    <source>
        <dbReference type="Pfam" id="PF05532"/>
    </source>
</evidence>
<proteinExistence type="inferred from homology"/>
<comment type="caution">
    <text evidence="4">The sequence shown here is derived from an EMBL/GenBank/DDBJ whole genome shotgun (WGS) entry which is preliminary data.</text>
</comment>
<evidence type="ECO:0000313" key="5">
    <source>
        <dbReference type="Proteomes" id="UP000613160"/>
    </source>
</evidence>
<dbReference type="InterPro" id="IPR036629">
    <property type="entry name" value="YjbJ_sf"/>
</dbReference>
<protein>
    <recommendedName>
        <fullName evidence="3">CsbD-like domain-containing protein</fullName>
    </recommendedName>
</protein>
<name>A0A916Y169_9HYPH</name>
<dbReference type="AlphaFoldDB" id="A0A916Y169"/>
<evidence type="ECO:0000256" key="1">
    <source>
        <dbReference type="ARBA" id="ARBA00009129"/>
    </source>
</evidence>
<accession>A0A916Y169</accession>
<dbReference type="RefSeq" id="WP_188852054.1">
    <property type="nucleotide sequence ID" value="NZ_BMJJ01000007.1"/>
</dbReference>
<feature type="compositionally biased region" description="Basic and acidic residues" evidence="2">
    <location>
        <begin position="26"/>
        <end position="59"/>
    </location>
</feature>
<feature type="region of interest" description="Disordered" evidence="2">
    <location>
        <begin position="1"/>
        <end position="59"/>
    </location>
</feature>
<keyword evidence="5" id="KW-1185">Reference proteome</keyword>
<dbReference type="Gene3D" id="1.10.1470.10">
    <property type="entry name" value="YjbJ"/>
    <property type="match status" value="1"/>
</dbReference>
<feature type="domain" description="CsbD-like" evidence="3">
    <location>
        <begin position="5"/>
        <end position="56"/>
    </location>
</feature>